<protein>
    <submittedName>
        <fullName evidence="1">Uncharacterized protein</fullName>
    </submittedName>
</protein>
<reference evidence="1 2" key="1">
    <citation type="submission" date="2014-01" db="EMBL/GenBank/DDBJ databases">
        <title>Complete genome sequence of ionizing-radiation resistance bacterium Hymenobacter swuensis DY53.</title>
        <authorList>
            <person name="Jung J.-H."/>
            <person name="Jeong S.-W."/>
            <person name="Joe M.-H."/>
            <person name="Cho y.-j."/>
            <person name="Kim M.-K."/>
            <person name="Lim S.-Y."/>
        </authorList>
    </citation>
    <scope>NUCLEOTIDE SEQUENCE [LARGE SCALE GENOMIC DNA]</scope>
    <source>
        <strain evidence="1 2">DY53</strain>
    </source>
</reference>
<accession>W8EVP9</accession>
<dbReference type="HOGENOM" id="CLU_3168998_0_0_10"/>
<proteinExistence type="predicted"/>
<evidence type="ECO:0000313" key="2">
    <source>
        <dbReference type="Proteomes" id="UP000019423"/>
    </source>
</evidence>
<evidence type="ECO:0000313" key="1">
    <source>
        <dbReference type="EMBL" id="AHJ95802.1"/>
    </source>
</evidence>
<name>W8EVP9_9BACT</name>
<dbReference type="Proteomes" id="UP000019423">
    <property type="component" value="Chromosome"/>
</dbReference>
<sequence length="47" mass="5032">MKTLTAPTQKLHIKKETVTNLSTAGASLLFVTEDILTSTPLCTSRAV</sequence>
<dbReference type="STRING" id="1227739.Hsw_0207"/>
<dbReference type="RefSeq" id="WP_155832792.1">
    <property type="nucleotide sequence ID" value="NZ_CP007145.1"/>
</dbReference>
<organism evidence="1 2">
    <name type="scientific">Hymenobacter swuensis DY53</name>
    <dbReference type="NCBI Taxonomy" id="1227739"/>
    <lineage>
        <taxon>Bacteria</taxon>
        <taxon>Pseudomonadati</taxon>
        <taxon>Bacteroidota</taxon>
        <taxon>Cytophagia</taxon>
        <taxon>Cytophagales</taxon>
        <taxon>Hymenobacteraceae</taxon>
        <taxon>Hymenobacter</taxon>
    </lineage>
</organism>
<dbReference type="EMBL" id="CP007145">
    <property type="protein sequence ID" value="AHJ95802.1"/>
    <property type="molecule type" value="Genomic_DNA"/>
</dbReference>
<dbReference type="KEGG" id="hsw:Hsw_0207"/>
<gene>
    <name evidence="1" type="ORF">Hsw_0207</name>
</gene>
<dbReference type="PATRIC" id="fig|1227739.3.peg.478"/>
<keyword evidence="2" id="KW-1185">Reference proteome</keyword>
<dbReference type="AlphaFoldDB" id="W8EVP9"/>